<evidence type="ECO:0000256" key="6">
    <source>
        <dbReference type="ARBA" id="ARBA00022759"/>
    </source>
</evidence>
<evidence type="ECO:0000256" key="2">
    <source>
        <dbReference type="ARBA" id="ARBA00004173"/>
    </source>
</evidence>
<gene>
    <name evidence="18" type="ORF">TRIADDRAFT_55918</name>
</gene>
<evidence type="ECO:0000256" key="8">
    <source>
        <dbReference type="ARBA" id="ARBA00022842"/>
    </source>
</evidence>
<dbReference type="GO" id="GO:0005634">
    <property type="term" value="C:nucleus"/>
    <property type="evidence" value="ECO:0000318"/>
    <property type="project" value="GO_Central"/>
</dbReference>
<keyword evidence="7 14" id="KW-0378">Hydrolase</keyword>
<comment type="subcellular location">
    <subcellularLocation>
        <location evidence="2">Mitochondrion</location>
    </subcellularLocation>
</comment>
<evidence type="ECO:0000256" key="5">
    <source>
        <dbReference type="ARBA" id="ARBA00022723"/>
    </source>
</evidence>
<evidence type="ECO:0000256" key="11">
    <source>
        <dbReference type="ARBA" id="ARBA00023157"/>
    </source>
</evidence>
<sequence>MAQLRSLLLPTIFCLGGLMGNYFDRYTQSKNIVAEKASLVTTTDNKCSLGDIPSSAKEIMKFGFPSCENLKFREDYVLSYNRVHRTANWVIEHLTADKVFQRDFKRKSSMFKEDTSVPVLFRSTKKDYRNSGFDRGHLAPAGDHGYSLKALKDTFYLSNMSPQVGVGFNRDIWKRLEEYTRNQTRVYTDIYVITGPLYLPKESAEKDGKRYVKYQVIGKNDVSVPTHFFKIIVGDNRKKKSNAQLQLQVFQMPNEKISKGTPLDEYKTSLKSVEKASGLLFLDKASSLAIATDRSAI</sequence>
<feature type="signal peptide" evidence="15">
    <location>
        <begin position="1"/>
        <end position="29"/>
    </location>
</feature>
<evidence type="ECO:0000259" key="17">
    <source>
        <dbReference type="SMART" id="SM00892"/>
    </source>
</evidence>
<dbReference type="GO" id="GO:0006309">
    <property type="term" value="P:apoptotic DNA fragmentation"/>
    <property type="evidence" value="ECO:0000318"/>
    <property type="project" value="GO_Central"/>
</dbReference>
<evidence type="ECO:0000256" key="3">
    <source>
        <dbReference type="ARBA" id="ARBA00010052"/>
    </source>
</evidence>
<dbReference type="InParanoid" id="B3RW82"/>
<dbReference type="GO" id="GO:0000014">
    <property type="term" value="F:single-stranded DNA endodeoxyribonuclease activity"/>
    <property type="evidence" value="ECO:0000318"/>
    <property type="project" value="GO_Central"/>
</dbReference>
<evidence type="ECO:0000256" key="14">
    <source>
        <dbReference type="RuleBase" id="RU366055"/>
    </source>
</evidence>
<dbReference type="InterPro" id="IPR020821">
    <property type="entry name" value="ENPP1-3/EXOG-like_nuc-like"/>
</dbReference>
<name>B3RW82_TRIAD</name>
<dbReference type="Proteomes" id="UP000009022">
    <property type="component" value="Unassembled WGS sequence"/>
</dbReference>
<dbReference type="InterPro" id="IPR001604">
    <property type="entry name" value="Endo_G_ENPP1-like_dom"/>
</dbReference>
<dbReference type="CDD" id="cd00091">
    <property type="entry name" value="NUC"/>
    <property type="match status" value="1"/>
</dbReference>
<keyword evidence="6 14" id="KW-0255">Endonuclease</keyword>
<dbReference type="GO" id="GO:0003676">
    <property type="term" value="F:nucleic acid binding"/>
    <property type="evidence" value="ECO:0007669"/>
    <property type="project" value="InterPro"/>
</dbReference>
<evidence type="ECO:0000256" key="10">
    <source>
        <dbReference type="ARBA" id="ARBA00023128"/>
    </source>
</evidence>
<dbReference type="AlphaFoldDB" id="B3RW82"/>
<evidence type="ECO:0000256" key="9">
    <source>
        <dbReference type="ARBA" id="ARBA00022946"/>
    </source>
</evidence>
<feature type="domain" description="ENPP1-3/EXOG-like endonuclease/phosphodiesterase" evidence="16">
    <location>
        <begin position="73"/>
        <end position="288"/>
    </location>
</feature>
<dbReference type="InterPro" id="IPR018524">
    <property type="entry name" value="DNA/RNA_endonuclease_AS"/>
</dbReference>
<dbReference type="SUPFAM" id="SSF54060">
    <property type="entry name" value="His-Me finger endonucleases"/>
    <property type="match status" value="1"/>
</dbReference>
<dbReference type="PROSITE" id="PS01070">
    <property type="entry name" value="NUCLEASE_NON_SPEC"/>
    <property type="match status" value="1"/>
</dbReference>
<dbReference type="GO" id="GO:0005743">
    <property type="term" value="C:mitochondrial inner membrane"/>
    <property type="evidence" value="ECO:0000318"/>
    <property type="project" value="GO_Central"/>
</dbReference>
<keyword evidence="8" id="KW-0460">Magnesium</keyword>
<feature type="binding site" evidence="13">
    <location>
        <position position="169"/>
    </location>
    <ligand>
        <name>Mg(2+)</name>
        <dbReference type="ChEBI" id="CHEBI:18420"/>
        <note>catalytic</note>
    </ligand>
</feature>
<keyword evidence="15" id="KW-0732">Signal</keyword>
<dbReference type="PANTHER" id="PTHR13966">
    <property type="entry name" value="ENDONUCLEASE RELATED"/>
    <property type="match status" value="1"/>
</dbReference>
<dbReference type="SMART" id="SM00892">
    <property type="entry name" value="Endonuclease_NS"/>
    <property type="match status" value="1"/>
</dbReference>
<dbReference type="SMART" id="SM00477">
    <property type="entry name" value="NUC"/>
    <property type="match status" value="1"/>
</dbReference>
<dbReference type="Pfam" id="PF01223">
    <property type="entry name" value="Endonuclease_NS"/>
    <property type="match status" value="1"/>
</dbReference>
<dbReference type="OrthoDB" id="5418055at2759"/>
<dbReference type="eggNOG" id="KOG3721">
    <property type="taxonomic scope" value="Eukaryota"/>
</dbReference>
<evidence type="ECO:0000256" key="13">
    <source>
        <dbReference type="PIRSR" id="PIRSR640255-2"/>
    </source>
</evidence>
<dbReference type="CTD" id="6752870"/>
<evidence type="ECO:0000256" key="12">
    <source>
        <dbReference type="PIRSR" id="PIRSR640255-1"/>
    </source>
</evidence>
<dbReference type="GO" id="GO:0046872">
    <property type="term" value="F:metal ion binding"/>
    <property type="evidence" value="ECO:0007669"/>
    <property type="project" value="UniProtKB-KW"/>
</dbReference>
<dbReference type="GeneID" id="6752870"/>
<dbReference type="InterPro" id="IPR044925">
    <property type="entry name" value="His-Me_finger_sf"/>
</dbReference>
<feature type="active site" description="Proton acceptor" evidence="12">
    <location>
        <position position="137"/>
    </location>
</feature>
<evidence type="ECO:0000313" key="19">
    <source>
        <dbReference type="Proteomes" id="UP000009022"/>
    </source>
</evidence>
<proteinExistence type="inferred from homology"/>
<comment type="similarity">
    <text evidence="3 14">Belongs to the DNA/RNA non-specific endonuclease family.</text>
</comment>
<evidence type="ECO:0000259" key="16">
    <source>
        <dbReference type="SMART" id="SM00477"/>
    </source>
</evidence>
<dbReference type="STRING" id="10228.B3RW82"/>
<accession>B3RW82</accession>
<dbReference type="OMA" id="YCERNGH"/>
<dbReference type="RefSeq" id="XP_002111657.1">
    <property type="nucleotide sequence ID" value="XM_002111621.1"/>
</dbReference>
<dbReference type="EMBL" id="DS985244">
    <property type="protein sequence ID" value="EDV25624.1"/>
    <property type="molecule type" value="Genomic_DNA"/>
</dbReference>
<dbReference type="InterPro" id="IPR040255">
    <property type="entry name" value="Non-specific_endonuclease"/>
</dbReference>
<protein>
    <recommendedName>
        <fullName evidence="14">Endonuclease</fullName>
        <ecNumber evidence="14">3.1.30.-</ecNumber>
    </recommendedName>
</protein>
<reference evidence="18 19" key="1">
    <citation type="journal article" date="2008" name="Nature">
        <title>The Trichoplax genome and the nature of placozoans.</title>
        <authorList>
            <person name="Srivastava M."/>
            <person name="Begovic E."/>
            <person name="Chapman J."/>
            <person name="Putnam N.H."/>
            <person name="Hellsten U."/>
            <person name="Kawashima T."/>
            <person name="Kuo A."/>
            <person name="Mitros T."/>
            <person name="Salamov A."/>
            <person name="Carpenter M.L."/>
            <person name="Signorovitch A.Y."/>
            <person name="Moreno M.A."/>
            <person name="Kamm K."/>
            <person name="Grimwood J."/>
            <person name="Schmutz J."/>
            <person name="Shapiro H."/>
            <person name="Grigoriev I.V."/>
            <person name="Buss L.W."/>
            <person name="Schierwater B."/>
            <person name="Dellaporta S.L."/>
            <person name="Rokhsar D.S."/>
        </authorList>
    </citation>
    <scope>NUCLEOTIDE SEQUENCE [LARGE SCALE GENOMIC DNA]</scope>
    <source>
        <strain evidence="18 19">Grell-BS-1999</strain>
    </source>
</reference>
<comment type="cofactor">
    <cofactor evidence="1 14">
        <name>Mg(2+)</name>
        <dbReference type="ChEBI" id="CHEBI:18420"/>
    </cofactor>
</comment>
<dbReference type="PhylomeDB" id="B3RW82"/>
<dbReference type="EC" id="3.1.30.-" evidence="14"/>
<dbReference type="Gene3D" id="3.40.570.10">
    <property type="entry name" value="Extracellular Endonuclease, subunit A"/>
    <property type="match status" value="1"/>
</dbReference>
<dbReference type="FunCoup" id="B3RW82">
    <property type="interactions" value="237"/>
</dbReference>
<dbReference type="HOGENOM" id="CLU_055174_0_1_1"/>
<dbReference type="GO" id="GO:0004521">
    <property type="term" value="F:RNA endonuclease activity"/>
    <property type="evidence" value="ECO:0000318"/>
    <property type="project" value="GO_Central"/>
</dbReference>
<evidence type="ECO:0000256" key="15">
    <source>
        <dbReference type="SAM" id="SignalP"/>
    </source>
</evidence>
<feature type="domain" description="DNA/RNA non-specific endonuclease/pyrophosphatase/phosphodiesterase" evidence="17">
    <location>
        <begin position="72"/>
        <end position="288"/>
    </location>
</feature>
<evidence type="ECO:0000256" key="7">
    <source>
        <dbReference type="ARBA" id="ARBA00022801"/>
    </source>
</evidence>
<dbReference type="PANTHER" id="PTHR13966:SF5">
    <property type="entry name" value="ENDONUCLEASE G, MITOCHONDRIAL"/>
    <property type="match status" value="1"/>
</dbReference>
<keyword evidence="10" id="KW-0496">Mitochondrion</keyword>
<keyword evidence="4 14" id="KW-0540">Nuclease</keyword>
<dbReference type="KEGG" id="tad:TRIADDRAFT_55918"/>
<keyword evidence="5 13" id="KW-0479">Metal-binding</keyword>
<dbReference type="FunFam" id="3.40.570.10:FF:000002">
    <property type="entry name" value="Endonuclease G, mitochondrial"/>
    <property type="match status" value="1"/>
</dbReference>
<organism evidence="18 19">
    <name type="scientific">Trichoplax adhaerens</name>
    <name type="common">Trichoplax reptans</name>
    <dbReference type="NCBI Taxonomy" id="10228"/>
    <lineage>
        <taxon>Eukaryota</taxon>
        <taxon>Metazoa</taxon>
        <taxon>Placozoa</taxon>
        <taxon>Uniplacotomia</taxon>
        <taxon>Trichoplacea</taxon>
        <taxon>Trichoplacidae</taxon>
        <taxon>Trichoplax</taxon>
    </lineage>
</organism>
<keyword evidence="11" id="KW-1015">Disulfide bond</keyword>
<evidence type="ECO:0000256" key="4">
    <source>
        <dbReference type="ARBA" id="ARBA00022722"/>
    </source>
</evidence>
<feature type="chain" id="PRO_5002797004" description="Endonuclease" evidence="15">
    <location>
        <begin position="30"/>
        <end position="297"/>
    </location>
</feature>
<evidence type="ECO:0000313" key="18">
    <source>
        <dbReference type="EMBL" id="EDV25624.1"/>
    </source>
</evidence>
<dbReference type="InterPro" id="IPR044929">
    <property type="entry name" value="DNA/RNA_non-sp_Endonuclease_sf"/>
</dbReference>
<evidence type="ECO:0000256" key="1">
    <source>
        <dbReference type="ARBA" id="ARBA00001946"/>
    </source>
</evidence>
<keyword evidence="19" id="KW-1185">Reference proteome</keyword>
<keyword evidence="9" id="KW-0809">Transit peptide</keyword>